<sequence>MKFPRKTVLSLMLSVTFGLSMTDTHANLNSQLDSMFNNMSNTTAPGAYETARRGVLTGGAFTTRNKIMTTSLVSIKPPSFESGCGGIDMFGGSFSFINAQQFVQLLRSVASNAVGIASGYAFNMALDALCPTCQKHIETLQKKVQQLNQLFSNSCQLAQGLVTDAFSAIDSKRESASSTKSVSKGLSDVFGSWGDSTKSTSSKNYEAGVFEMCKDQGNVLWCLMQEKNTKGIYTYGDTQTQELIMSIVGSINLGAPDQSAADGKGKVPTINYIQPTGLSLKDFLEGTGDGTVPVYKCDDEDYCTKPSMKEIKIEGLAQKIEKAFSGVGGSIGIIGKFYHNTGSFSDDEKRMIGSLNGTPFGTMIRNLASRSDSLARTYVRTNSRVIALAMSQYFMDELLRGADMAIAGATIPHTEEAVRKLGEARKKFDSEIISLRMQFGGEPQLISQYREFMAAMPKTSLFIGRAANYPEASN</sequence>
<dbReference type="EMBL" id="LN713927">
    <property type="protein sequence ID" value="CEK42510.1"/>
    <property type="molecule type" value="Genomic_DNA"/>
</dbReference>
<reference evidence="2" key="2">
    <citation type="submission" date="2015-06" db="EMBL/GenBank/DDBJ databases">
        <title>Environmentally co-occuring mercury resistance plasmids are genetically and phenotypically diverse and confer variable context-dependent fitness effects.</title>
        <authorList>
            <person name="Hall J.P.J."/>
            <person name="Harrison E."/>
            <person name="Lilley A.K."/>
            <person name="Paterson S."/>
            <person name="Spiers A.J."/>
            <person name="Brockhurst M.A."/>
        </authorList>
    </citation>
    <scope>NUCLEOTIDE SEQUENCE [LARGE SCALE GENOMIC DNA]</scope>
    <source>
        <strain evidence="2">SBW25</strain>
        <plasmid evidence="2">pQBR55</plasmid>
    </source>
</reference>
<evidence type="ECO:0000313" key="2">
    <source>
        <dbReference type="EMBL" id="CEK42510.1"/>
    </source>
</evidence>
<dbReference type="RefSeq" id="WP_176456068.1">
    <property type="nucleotide sequence ID" value="NZ_LN713927.1"/>
</dbReference>
<name>A0A0G4E5M6_PSEFS</name>
<geneLocation type="plasmid" evidence="2">
    <name>pQBR55</name>
</geneLocation>
<keyword evidence="1" id="KW-0732">Signal</keyword>
<evidence type="ECO:0000256" key="1">
    <source>
        <dbReference type="SAM" id="SignalP"/>
    </source>
</evidence>
<dbReference type="Pfam" id="PF06122">
    <property type="entry name" value="TraH"/>
    <property type="match status" value="1"/>
</dbReference>
<reference evidence="2" key="1">
    <citation type="submission" date="2014-12" db="EMBL/GenBank/DDBJ databases">
        <authorList>
            <person name="Hall J."/>
        </authorList>
    </citation>
    <scope>NUCLEOTIDE SEQUENCE [LARGE SCALE GENOMIC DNA]</scope>
    <source>
        <strain evidence="2">SBW25</strain>
        <plasmid evidence="2">pQBR55</plasmid>
    </source>
</reference>
<dbReference type="AlphaFoldDB" id="A0A0G4E5M6"/>
<feature type="chain" id="PRO_5005186963" evidence="1">
    <location>
        <begin position="27"/>
        <end position="474"/>
    </location>
</feature>
<gene>
    <name evidence="2" type="ORF">PQBR55_0131</name>
</gene>
<keyword evidence="2" id="KW-0614">Plasmid</keyword>
<organism evidence="2">
    <name type="scientific">Pseudomonas fluorescens (strain SBW25)</name>
    <dbReference type="NCBI Taxonomy" id="216595"/>
    <lineage>
        <taxon>Bacteria</taxon>
        <taxon>Pseudomonadati</taxon>
        <taxon>Pseudomonadota</taxon>
        <taxon>Gammaproteobacteria</taxon>
        <taxon>Pseudomonadales</taxon>
        <taxon>Pseudomonadaceae</taxon>
        <taxon>Pseudomonas</taxon>
    </lineage>
</organism>
<feature type="signal peptide" evidence="1">
    <location>
        <begin position="1"/>
        <end position="26"/>
    </location>
</feature>
<protein>
    <submittedName>
        <fullName evidence="2">IncF plasmid conjugative transfer pilus assembly protein TraH</fullName>
    </submittedName>
</protein>
<proteinExistence type="predicted"/>
<dbReference type="InterPro" id="IPR010927">
    <property type="entry name" value="T4SS_TraH"/>
</dbReference>
<accession>A0A0G4E5M6</accession>